<dbReference type="Bgee" id="ENSMODG00000016866">
    <property type="expression patterns" value="Expressed in spinal cord and 3 other cell types or tissues"/>
</dbReference>
<dbReference type="OMA" id="CHYFNED"/>
<reference evidence="5 6" key="1">
    <citation type="journal article" date="2007" name="Nature">
        <title>Genome of the marsupial Monodelphis domestica reveals innovation in non-coding sequences.</title>
        <authorList>
            <person name="Mikkelsen T.S."/>
            <person name="Wakefield M.J."/>
            <person name="Aken B."/>
            <person name="Amemiya C.T."/>
            <person name="Chang J.L."/>
            <person name="Duke S."/>
            <person name="Garber M."/>
            <person name="Gentles A.J."/>
            <person name="Goodstadt L."/>
            <person name="Heger A."/>
            <person name="Jurka J."/>
            <person name="Kamal M."/>
            <person name="Mauceli E."/>
            <person name="Searle S.M."/>
            <person name="Sharpe T."/>
            <person name="Baker M.L."/>
            <person name="Batzer M.A."/>
            <person name="Benos P.V."/>
            <person name="Belov K."/>
            <person name="Clamp M."/>
            <person name="Cook A."/>
            <person name="Cuff J."/>
            <person name="Das R."/>
            <person name="Davidow L."/>
            <person name="Deakin J.E."/>
            <person name="Fazzari M.J."/>
            <person name="Glass J.L."/>
            <person name="Grabherr M."/>
            <person name="Greally J.M."/>
            <person name="Gu W."/>
            <person name="Hore T.A."/>
            <person name="Huttley G.A."/>
            <person name="Kleber M."/>
            <person name="Jirtle R.L."/>
            <person name="Koina E."/>
            <person name="Lee J.T."/>
            <person name="Mahony S."/>
            <person name="Marra M.A."/>
            <person name="Miller R.D."/>
            <person name="Nicholls R.D."/>
            <person name="Oda M."/>
            <person name="Papenfuss A.T."/>
            <person name="Parra Z.E."/>
            <person name="Pollock D.D."/>
            <person name="Ray D.A."/>
            <person name="Schein J.E."/>
            <person name="Speed T.P."/>
            <person name="Thompson K."/>
            <person name="VandeBerg J.L."/>
            <person name="Wade C.M."/>
            <person name="Walker J.A."/>
            <person name="Waters P.D."/>
            <person name="Webber C."/>
            <person name="Weidman J.R."/>
            <person name="Xie X."/>
            <person name="Zody M.C."/>
            <person name="Baldwin J."/>
            <person name="Abdouelleil A."/>
            <person name="Abdulkadir J."/>
            <person name="Abebe A."/>
            <person name="Abera B."/>
            <person name="Abreu J."/>
            <person name="Acer S.C."/>
            <person name="Aftuck L."/>
            <person name="Alexander A."/>
            <person name="An P."/>
            <person name="Anderson E."/>
            <person name="Anderson S."/>
            <person name="Arachi H."/>
            <person name="Azer M."/>
            <person name="Bachantsang P."/>
            <person name="Barry A."/>
            <person name="Bayul T."/>
            <person name="Berlin A."/>
            <person name="Bessette D."/>
            <person name="Bloom T."/>
            <person name="Bloom T."/>
            <person name="Boguslavskiy L."/>
            <person name="Bonnet C."/>
            <person name="Boukhgalter B."/>
            <person name="Bourzgui I."/>
            <person name="Brown A."/>
            <person name="Cahill P."/>
            <person name="Channer S."/>
            <person name="Cheshatsang Y."/>
            <person name="Chuda L."/>
            <person name="Citroen M."/>
            <person name="Collymore A."/>
            <person name="Cooke P."/>
            <person name="Costello M."/>
            <person name="D'Aco K."/>
            <person name="Daza R."/>
            <person name="De Haan G."/>
            <person name="DeGray S."/>
            <person name="DeMaso C."/>
            <person name="Dhargay N."/>
            <person name="Dooley K."/>
            <person name="Dooley E."/>
            <person name="Doricent M."/>
            <person name="Dorje P."/>
            <person name="Dorjee K."/>
            <person name="Dupes A."/>
            <person name="Elong R."/>
            <person name="Falk J."/>
            <person name="Farina A."/>
            <person name="Faro S."/>
            <person name="Ferguson D."/>
            <person name="Fisher S."/>
            <person name="Foley C.D."/>
            <person name="Franke A."/>
            <person name="Friedrich D."/>
            <person name="Gadbois L."/>
            <person name="Gearin G."/>
            <person name="Gearin C.R."/>
            <person name="Giannoukos G."/>
            <person name="Goode T."/>
            <person name="Graham J."/>
            <person name="Grandbois E."/>
            <person name="Grewal S."/>
            <person name="Gyaltsen K."/>
            <person name="Hafez N."/>
            <person name="Hagos B."/>
            <person name="Hall J."/>
            <person name="Henson C."/>
            <person name="Hollinger A."/>
            <person name="Honan T."/>
            <person name="Huard M.D."/>
            <person name="Hughes L."/>
            <person name="Hurhula B."/>
            <person name="Husby M.E."/>
            <person name="Kamat A."/>
            <person name="Kanga B."/>
            <person name="Kashin S."/>
            <person name="Khazanovich D."/>
            <person name="Kisner P."/>
            <person name="Lance K."/>
            <person name="Lara M."/>
            <person name="Lee W."/>
            <person name="Lennon N."/>
            <person name="Letendre F."/>
            <person name="LeVine R."/>
            <person name="Lipovsky A."/>
            <person name="Liu X."/>
            <person name="Liu J."/>
            <person name="Liu S."/>
            <person name="Lokyitsang T."/>
            <person name="Lokyitsang Y."/>
            <person name="Lubonja R."/>
            <person name="Lui A."/>
            <person name="MacDonald P."/>
            <person name="Magnisalis V."/>
            <person name="Maru K."/>
            <person name="Matthews C."/>
            <person name="McCusker W."/>
            <person name="McDonough S."/>
            <person name="Mehta T."/>
            <person name="Meldrim J."/>
            <person name="Meneus L."/>
            <person name="Mihai O."/>
            <person name="Mihalev A."/>
            <person name="Mihova T."/>
            <person name="Mittelman R."/>
            <person name="Mlenga V."/>
            <person name="Montmayeur A."/>
            <person name="Mulrain L."/>
            <person name="Navidi A."/>
            <person name="Naylor J."/>
            <person name="Negash T."/>
            <person name="Nguyen T."/>
            <person name="Nguyen N."/>
            <person name="Nicol R."/>
            <person name="Norbu C."/>
            <person name="Norbu N."/>
            <person name="Novod N."/>
            <person name="O'Neill B."/>
            <person name="Osman S."/>
            <person name="Markiewicz E."/>
            <person name="Oyono O.L."/>
            <person name="Patti C."/>
            <person name="Phunkhang P."/>
            <person name="Pierre F."/>
            <person name="Priest M."/>
            <person name="Raghuraman S."/>
            <person name="Rege F."/>
            <person name="Reyes R."/>
            <person name="Rise C."/>
            <person name="Rogov P."/>
            <person name="Ross K."/>
            <person name="Ryan E."/>
            <person name="Settipalli S."/>
            <person name="Shea T."/>
            <person name="Sherpa N."/>
            <person name="Shi L."/>
            <person name="Shih D."/>
            <person name="Sparrow T."/>
            <person name="Spaulding J."/>
            <person name="Stalker J."/>
            <person name="Stange-Thomann N."/>
            <person name="Stavropoulos S."/>
            <person name="Stone C."/>
            <person name="Strader C."/>
            <person name="Tesfaye S."/>
            <person name="Thomson T."/>
            <person name="Thoulutsang Y."/>
            <person name="Thoulutsang D."/>
            <person name="Topham K."/>
            <person name="Topping I."/>
            <person name="Tsamla T."/>
            <person name="Vassiliev H."/>
            <person name="Vo A."/>
            <person name="Wangchuk T."/>
            <person name="Wangdi T."/>
            <person name="Weiand M."/>
            <person name="Wilkinson J."/>
            <person name="Wilson A."/>
            <person name="Yadav S."/>
            <person name="Young G."/>
            <person name="Yu Q."/>
            <person name="Zembek L."/>
            <person name="Zhong D."/>
            <person name="Zimmer A."/>
            <person name="Zwirko Z."/>
            <person name="Jaffe D.B."/>
            <person name="Alvarez P."/>
            <person name="Brockman W."/>
            <person name="Butler J."/>
            <person name="Chin C."/>
            <person name="Gnerre S."/>
            <person name="MacCallum I."/>
            <person name="Graves J.A."/>
            <person name="Ponting C.P."/>
            <person name="Breen M."/>
            <person name="Samollow P.B."/>
            <person name="Lander E.S."/>
            <person name="Lindblad-Toh K."/>
        </authorList>
    </citation>
    <scope>NUCLEOTIDE SEQUENCE [LARGE SCALE GENOMIC DNA]</scope>
</reference>
<dbReference type="GO" id="GO:0070492">
    <property type="term" value="F:oligosaccharide binding"/>
    <property type="evidence" value="ECO:0000318"/>
    <property type="project" value="GO_Central"/>
</dbReference>
<dbReference type="InParanoid" id="F6Y243"/>
<name>F6Y243_MONDO</name>
<dbReference type="InterPro" id="IPR050111">
    <property type="entry name" value="C-type_lectin/snaclec_domain"/>
</dbReference>
<feature type="domain" description="C-type lectin" evidence="4">
    <location>
        <begin position="47"/>
        <end position="152"/>
    </location>
</feature>
<protein>
    <recommendedName>
        <fullName evidence="4">C-type lectin domain-containing protein</fullName>
    </recommendedName>
</protein>
<dbReference type="PANTHER" id="PTHR22803">
    <property type="entry name" value="MANNOSE, PHOSPHOLIPASE, LECTIN RECEPTOR RELATED"/>
    <property type="match status" value="1"/>
</dbReference>
<feature type="compositionally biased region" description="Polar residues" evidence="2">
    <location>
        <begin position="138"/>
        <end position="149"/>
    </location>
</feature>
<feature type="region of interest" description="Disordered" evidence="2">
    <location>
        <begin position="137"/>
        <end position="156"/>
    </location>
</feature>
<dbReference type="SMART" id="SM00034">
    <property type="entry name" value="CLECT"/>
    <property type="match status" value="1"/>
</dbReference>
<dbReference type="InterPro" id="IPR001304">
    <property type="entry name" value="C-type_lectin-like"/>
</dbReference>
<dbReference type="eggNOG" id="KOG4297">
    <property type="taxonomic scope" value="Eukaryota"/>
</dbReference>
<feature type="chain" id="PRO_5023842749" description="C-type lectin domain-containing protein" evidence="3">
    <location>
        <begin position="27"/>
        <end position="156"/>
    </location>
</feature>
<dbReference type="PROSITE" id="PS50041">
    <property type="entry name" value="C_TYPE_LECTIN_2"/>
    <property type="match status" value="1"/>
</dbReference>
<keyword evidence="3" id="KW-0732">Signal</keyword>
<dbReference type="Pfam" id="PF00059">
    <property type="entry name" value="Lectin_C"/>
    <property type="match status" value="1"/>
</dbReference>
<evidence type="ECO:0000313" key="5">
    <source>
        <dbReference type="Ensembl" id="ENSMODP00000021055.3"/>
    </source>
</evidence>
<reference evidence="5" key="2">
    <citation type="submission" date="2025-08" db="UniProtKB">
        <authorList>
            <consortium name="Ensembl"/>
        </authorList>
    </citation>
    <scope>IDENTIFICATION</scope>
</reference>
<dbReference type="HOGENOM" id="CLU_049894_18_1_1"/>
<evidence type="ECO:0000256" key="2">
    <source>
        <dbReference type="SAM" id="MobiDB-lite"/>
    </source>
</evidence>
<evidence type="ECO:0000259" key="4">
    <source>
        <dbReference type="PROSITE" id="PS50041"/>
    </source>
</evidence>
<keyword evidence="6" id="KW-1185">Reference proteome</keyword>
<evidence type="ECO:0000256" key="1">
    <source>
        <dbReference type="ARBA" id="ARBA00022734"/>
    </source>
</evidence>
<proteinExistence type="predicted"/>
<evidence type="ECO:0000256" key="3">
    <source>
        <dbReference type="SAM" id="SignalP"/>
    </source>
</evidence>
<dbReference type="GO" id="GO:0008284">
    <property type="term" value="P:positive regulation of cell population proliferation"/>
    <property type="evidence" value="ECO:0000318"/>
    <property type="project" value="GO_Central"/>
</dbReference>
<keyword evidence="1" id="KW-0430">Lectin</keyword>
<dbReference type="PROSITE" id="PS51257">
    <property type="entry name" value="PROKAR_LIPOPROTEIN"/>
    <property type="match status" value="1"/>
</dbReference>
<accession>F6Y243</accession>
<sequence>MLPPRMAPIFSGLLFSCLLLSGLTQGEKDASDLPSVRSSCPDGFAFHGSYCYGLLGIIEKESWNSAELQCQGYRSGHLVSLLNQNEADFVATLINEYQVVTEPVWIGLHDPNKNRRWKWSSNSLFLFQAWADKAPSSDKANTCATLNNDTGKRAKH</sequence>
<feature type="signal peptide" evidence="3">
    <location>
        <begin position="1"/>
        <end position="26"/>
    </location>
</feature>
<dbReference type="Gene3D" id="3.10.100.10">
    <property type="entry name" value="Mannose-Binding Protein A, subunit A"/>
    <property type="match status" value="1"/>
</dbReference>
<dbReference type="SUPFAM" id="SSF56436">
    <property type="entry name" value="C-type lectin-like"/>
    <property type="match status" value="1"/>
</dbReference>
<dbReference type="GO" id="GO:0042834">
    <property type="term" value="F:peptidoglycan binding"/>
    <property type="evidence" value="ECO:0000318"/>
    <property type="project" value="GO_Central"/>
</dbReference>
<dbReference type="GO" id="GO:0005615">
    <property type="term" value="C:extracellular space"/>
    <property type="evidence" value="ECO:0000318"/>
    <property type="project" value="GO_Central"/>
</dbReference>
<dbReference type="GO" id="GO:0043434">
    <property type="term" value="P:response to peptide hormone"/>
    <property type="evidence" value="ECO:0000318"/>
    <property type="project" value="GO_Central"/>
</dbReference>
<dbReference type="GO" id="GO:0061844">
    <property type="term" value="P:antimicrobial humoral immune response mediated by antimicrobial peptide"/>
    <property type="evidence" value="ECO:0000318"/>
    <property type="project" value="GO_Central"/>
</dbReference>
<dbReference type="AlphaFoldDB" id="F6Y243"/>
<dbReference type="GO" id="GO:0038023">
    <property type="term" value="F:signaling receptor activity"/>
    <property type="evidence" value="ECO:0000318"/>
    <property type="project" value="GO_Central"/>
</dbReference>
<dbReference type="GeneTree" id="ENSGT00940000154447"/>
<organism evidence="5 6">
    <name type="scientific">Monodelphis domestica</name>
    <name type="common">Gray short-tailed opossum</name>
    <dbReference type="NCBI Taxonomy" id="13616"/>
    <lineage>
        <taxon>Eukaryota</taxon>
        <taxon>Metazoa</taxon>
        <taxon>Chordata</taxon>
        <taxon>Craniata</taxon>
        <taxon>Vertebrata</taxon>
        <taxon>Euteleostomi</taxon>
        <taxon>Mammalia</taxon>
        <taxon>Metatheria</taxon>
        <taxon>Didelphimorphia</taxon>
        <taxon>Didelphidae</taxon>
        <taxon>Monodelphis</taxon>
    </lineage>
</organism>
<dbReference type="Proteomes" id="UP000002280">
    <property type="component" value="Chromosome 1"/>
</dbReference>
<dbReference type="Ensembl" id="ENSMODT00000021425.3">
    <property type="protein sequence ID" value="ENSMODP00000021055.3"/>
    <property type="gene ID" value="ENSMODG00000016866.3"/>
</dbReference>
<evidence type="ECO:0000313" key="6">
    <source>
        <dbReference type="Proteomes" id="UP000002280"/>
    </source>
</evidence>
<reference evidence="5" key="3">
    <citation type="submission" date="2025-09" db="UniProtKB">
        <authorList>
            <consortium name="Ensembl"/>
        </authorList>
    </citation>
    <scope>IDENTIFICATION</scope>
</reference>
<dbReference type="InterPro" id="IPR016187">
    <property type="entry name" value="CTDL_fold"/>
</dbReference>
<dbReference type="InterPro" id="IPR016186">
    <property type="entry name" value="C-type_lectin-like/link_sf"/>
</dbReference>
<dbReference type="PRINTS" id="PR01504">
    <property type="entry name" value="PNCREATITSAP"/>
</dbReference>